<dbReference type="InterPro" id="IPR011962">
    <property type="entry name" value="dCTP_deaminase"/>
</dbReference>
<proteinExistence type="predicted"/>
<evidence type="ECO:0000313" key="3">
    <source>
        <dbReference type="EMBL" id="CAA9543392.1"/>
    </source>
</evidence>
<reference evidence="3" key="1">
    <citation type="submission" date="2020-02" db="EMBL/GenBank/DDBJ databases">
        <authorList>
            <person name="Meier V. D."/>
        </authorList>
    </citation>
    <scope>NUCLEOTIDE SEQUENCE</scope>
    <source>
        <strain evidence="3">AVDCRST_MAG19</strain>
    </source>
</reference>
<dbReference type="EC" id="3.6.1.23" evidence="3"/>
<accession>A0A6J4UBR9</accession>
<dbReference type="EMBL" id="CADCWL010000005">
    <property type="protein sequence ID" value="CAA9543392.1"/>
    <property type="molecule type" value="Genomic_DNA"/>
</dbReference>
<dbReference type="NCBIfam" id="NF002598">
    <property type="entry name" value="PRK02253.1"/>
    <property type="match status" value="1"/>
</dbReference>
<keyword evidence="2" id="KW-0546">Nucleotide metabolism</keyword>
<dbReference type="InterPro" id="IPR033704">
    <property type="entry name" value="dUTPase_trimeric"/>
</dbReference>
<organism evidence="3">
    <name type="scientific">uncultured Thermomicrobiales bacterium</name>
    <dbReference type="NCBI Taxonomy" id="1645740"/>
    <lineage>
        <taxon>Bacteria</taxon>
        <taxon>Pseudomonadati</taxon>
        <taxon>Thermomicrobiota</taxon>
        <taxon>Thermomicrobia</taxon>
        <taxon>Thermomicrobiales</taxon>
        <taxon>environmental samples</taxon>
    </lineage>
</organism>
<dbReference type="GO" id="GO:0008829">
    <property type="term" value="F:dCTP deaminase activity"/>
    <property type="evidence" value="ECO:0007669"/>
    <property type="project" value="InterPro"/>
</dbReference>
<dbReference type="CDD" id="cd07557">
    <property type="entry name" value="trimeric_dUTPase"/>
    <property type="match status" value="1"/>
</dbReference>
<sequence length="187" mass="20166">METTGAPGSDGNAGALGREALRRLILDDPPLLSEWLDLEQQLQPNGVDLTLREVGAFDGGGVVARDNIGRRLPEVRPLPFGDDGYLDLAPGPYHILYNEVVDLPHNVMALGRPRSSLGRCGVTIHSAVWDAGYRGRSTSLLVVVNPAGFRLERNARVLQLVFFGLGEAVVEGYRGTYQGENLPPIPG</sequence>
<dbReference type="AlphaFoldDB" id="A0A6J4UBR9"/>
<evidence type="ECO:0000256" key="1">
    <source>
        <dbReference type="ARBA" id="ARBA00022801"/>
    </source>
</evidence>
<protein>
    <submittedName>
        <fullName evidence="3">Deoxyuridine 5'-triphosphate nucleotidohydrolase</fullName>
        <ecNumber evidence="3">3.6.1.23</ecNumber>
    </submittedName>
</protein>
<gene>
    <name evidence="3" type="ORF">AVDCRST_MAG19-100</name>
</gene>
<dbReference type="SUPFAM" id="SSF51283">
    <property type="entry name" value="dUTPase-like"/>
    <property type="match status" value="1"/>
</dbReference>
<dbReference type="PANTHER" id="PTHR42680">
    <property type="entry name" value="DCTP DEAMINASE"/>
    <property type="match status" value="1"/>
</dbReference>
<dbReference type="GO" id="GO:0004170">
    <property type="term" value="F:dUTP diphosphatase activity"/>
    <property type="evidence" value="ECO:0007669"/>
    <property type="project" value="UniProtKB-EC"/>
</dbReference>
<dbReference type="PANTHER" id="PTHR42680:SF1">
    <property type="entry name" value="DEOXYURIDINE 5'-TRIPHOSPHATE NUCLEOTIDOHYDROLASE"/>
    <property type="match status" value="1"/>
</dbReference>
<dbReference type="GO" id="GO:0006229">
    <property type="term" value="P:dUTP biosynthetic process"/>
    <property type="evidence" value="ECO:0007669"/>
    <property type="project" value="InterPro"/>
</dbReference>
<name>A0A6J4UBR9_9BACT</name>
<dbReference type="Gene3D" id="2.70.40.10">
    <property type="match status" value="1"/>
</dbReference>
<evidence type="ECO:0000256" key="2">
    <source>
        <dbReference type="ARBA" id="ARBA00023080"/>
    </source>
</evidence>
<dbReference type="InterPro" id="IPR036157">
    <property type="entry name" value="dUTPase-like_sf"/>
</dbReference>
<dbReference type="Pfam" id="PF22769">
    <property type="entry name" value="DCD"/>
    <property type="match status" value="1"/>
</dbReference>
<keyword evidence="1 3" id="KW-0378">Hydrolase</keyword>